<name>G8QWE2_SPHPG</name>
<reference evidence="2 3" key="1">
    <citation type="submission" date="2011-11" db="EMBL/GenBank/DDBJ databases">
        <title>Complete sequence of Spirochaeta sp. grapes.</title>
        <authorList>
            <consortium name="US DOE Joint Genome Institute"/>
            <person name="Lucas S."/>
            <person name="Han J."/>
            <person name="Lapidus A."/>
            <person name="Cheng J.-F."/>
            <person name="Goodwin L."/>
            <person name="Pitluck S."/>
            <person name="Peters L."/>
            <person name="Ovchinnikova G."/>
            <person name="Munk A.C."/>
            <person name="Detter J.C."/>
            <person name="Han C."/>
            <person name="Tapia R."/>
            <person name="Land M."/>
            <person name="Hauser L."/>
            <person name="Kyrpides N."/>
            <person name="Ivanova N."/>
            <person name="Pagani I."/>
            <person name="Ritalahtilisa K."/>
            <person name="Loeffler F."/>
            <person name="Woyke T."/>
        </authorList>
    </citation>
    <scope>NUCLEOTIDE SEQUENCE [LARGE SCALE GENOMIC DNA]</scope>
    <source>
        <strain evidence="3">ATCC BAA-1885 / DSM 22778 / Grapes</strain>
    </source>
</reference>
<evidence type="ECO:0000313" key="3">
    <source>
        <dbReference type="Proteomes" id="UP000005632"/>
    </source>
</evidence>
<dbReference type="HOGENOM" id="CLU_1244666_0_0_12"/>
<evidence type="ECO:0000313" key="2">
    <source>
        <dbReference type="EMBL" id="AEV29440.1"/>
    </source>
</evidence>
<dbReference type="EMBL" id="CP003155">
    <property type="protein sequence ID" value="AEV29440.1"/>
    <property type="molecule type" value="Genomic_DNA"/>
</dbReference>
<dbReference type="AlphaFoldDB" id="G8QWE2"/>
<dbReference type="Proteomes" id="UP000005632">
    <property type="component" value="Chromosome"/>
</dbReference>
<proteinExistence type="predicted"/>
<accession>G8QWE2</accession>
<evidence type="ECO:0000256" key="1">
    <source>
        <dbReference type="SAM" id="MobiDB-lite"/>
    </source>
</evidence>
<dbReference type="STRING" id="158190.SpiGrapes_1633"/>
<gene>
    <name evidence="2" type="ordered locus">SpiGrapes_1633</name>
</gene>
<sequence>MKNYIDKYHLDLSKGLKSPSGDGSNGLNGTYPIYAQAYMELAKELVILPRELQSITWEAVRELFTKDYKNEVTLESARSVRQNCIENGGDFDEARREIADNANKEVGAGRTVGQQINEGYGVSEHASKGESSYERTLPLKLWNQRGRNDWGDGIGTSLGLQRPGSEGELGRDGGTDNQGSSGVWDSVDSDTLASISKEVDLDSAKRALAEGNYLPDDTLEAL</sequence>
<keyword evidence="3" id="KW-1185">Reference proteome</keyword>
<protein>
    <submittedName>
        <fullName evidence="2">Uncharacterized protein</fullName>
    </submittedName>
</protein>
<dbReference type="KEGG" id="sgp:SpiGrapes_1633"/>
<feature type="region of interest" description="Disordered" evidence="1">
    <location>
        <begin position="153"/>
        <end position="187"/>
    </location>
</feature>
<dbReference type="RefSeq" id="WP_014270288.1">
    <property type="nucleotide sequence ID" value="NC_016633.1"/>
</dbReference>
<organism evidence="2 3">
    <name type="scientific">Sphaerochaeta pleomorpha (strain ATCC BAA-1885 / DSM 22778 / Grapes)</name>
    <dbReference type="NCBI Taxonomy" id="158190"/>
    <lineage>
        <taxon>Bacteria</taxon>
        <taxon>Pseudomonadati</taxon>
        <taxon>Spirochaetota</taxon>
        <taxon>Spirochaetia</taxon>
        <taxon>Spirochaetales</taxon>
        <taxon>Sphaerochaetaceae</taxon>
        <taxon>Sphaerochaeta</taxon>
    </lineage>
</organism>